<evidence type="ECO:0000259" key="6">
    <source>
        <dbReference type="Pfam" id="PF04893"/>
    </source>
</evidence>
<evidence type="ECO:0000313" key="8">
    <source>
        <dbReference type="Proteomes" id="UP000783863"/>
    </source>
</evidence>
<keyword evidence="3 5" id="KW-1133">Transmembrane helix</keyword>
<dbReference type="RefSeq" id="WP_220587655.1">
    <property type="nucleotide sequence ID" value="NZ_RKLQ01000001.1"/>
</dbReference>
<dbReference type="InterPro" id="IPR006977">
    <property type="entry name" value="Yip1_dom"/>
</dbReference>
<organism evidence="7 8">
    <name type="scientific">Haloarcula salinisoli</name>
    <dbReference type="NCBI Taxonomy" id="2487746"/>
    <lineage>
        <taxon>Archaea</taxon>
        <taxon>Methanobacteriati</taxon>
        <taxon>Methanobacteriota</taxon>
        <taxon>Stenosarchaea group</taxon>
        <taxon>Halobacteria</taxon>
        <taxon>Halobacteriales</taxon>
        <taxon>Haloarculaceae</taxon>
        <taxon>Haloarcula</taxon>
    </lineage>
</organism>
<feature type="transmembrane region" description="Helical" evidence="5">
    <location>
        <begin position="90"/>
        <end position="119"/>
    </location>
</feature>
<feature type="domain" description="Yip1" evidence="6">
    <location>
        <begin position="25"/>
        <end position="191"/>
    </location>
</feature>
<keyword evidence="2 5" id="KW-0812">Transmembrane</keyword>
<keyword evidence="4 5" id="KW-0472">Membrane</keyword>
<name>A0A8J8CAS3_9EURY</name>
<evidence type="ECO:0000256" key="3">
    <source>
        <dbReference type="ARBA" id="ARBA00022989"/>
    </source>
</evidence>
<evidence type="ECO:0000256" key="4">
    <source>
        <dbReference type="ARBA" id="ARBA00023136"/>
    </source>
</evidence>
<protein>
    <submittedName>
        <fullName evidence="7">YIP1 family protein</fullName>
    </submittedName>
</protein>
<feature type="transmembrane region" description="Helical" evidence="5">
    <location>
        <begin position="155"/>
        <end position="172"/>
    </location>
</feature>
<comment type="subcellular location">
    <subcellularLocation>
        <location evidence="1">Membrane</location>
        <topology evidence="1">Multi-pass membrane protein</topology>
    </subcellularLocation>
</comment>
<dbReference type="EMBL" id="RKLQ01000001">
    <property type="protein sequence ID" value="MBX0303448.1"/>
    <property type="molecule type" value="Genomic_DNA"/>
</dbReference>
<evidence type="ECO:0000256" key="1">
    <source>
        <dbReference type="ARBA" id="ARBA00004141"/>
    </source>
</evidence>
<accession>A0A8J8CAS3</accession>
<dbReference type="AlphaFoldDB" id="A0A8J8CAS3"/>
<proteinExistence type="predicted"/>
<evidence type="ECO:0000256" key="2">
    <source>
        <dbReference type="ARBA" id="ARBA00022692"/>
    </source>
</evidence>
<reference evidence="7" key="1">
    <citation type="submission" date="2021-06" db="EMBL/GenBank/DDBJ databases">
        <title>Halomicroarcula sp. F24A a new haloarchaeum isolated from saline soil.</title>
        <authorList>
            <person name="Duran-Viseras A."/>
            <person name="Sanchez-Porro C."/>
            <person name="Ventosa A."/>
        </authorList>
    </citation>
    <scope>NUCLEOTIDE SEQUENCE</scope>
    <source>
        <strain evidence="7">F24A</strain>
    </source>
</reference>
<dbReference type="Proteomes" id="UP000783863">
    <property type="component" value="Unassembled WGS sequence"/>
</dbReference>
<sequence length="212" mass="22229">MTQWVETTGTGRDRGPVAIVRAWAEVLRRPRRFFRTGIAPGDQAPGLIFASLVVLVEELGRFLVVELASRGVISTGPFPYPAIGDFTPGVAVLALLGIIVFVAPITVHLTAAIQTLLLVPTAPDRGGISETVQVMCYAMAPCIVAGLPFPELRVVVTLWGAALYVVGTAVVHELSLPKAVAVGTLPAAIIFGYGFRGFDALTALGILPGISS</sequence>
<gene>
    <name evidence="7" type="ORF">EGD98_07155</name>
</gene>
<evidence type="ECO:0000256" key="5">
    <source>
        <dbReference type="SAM" id="Phobius"/>
    </source>
</evidence>
<dbReference type="GO" id="GO:0016020">
    <property type="term" value="C:membrane"/>
    <property type="evidence" value="ECO:0007669"/>
    <property type="project" value="UniProtKB-SubCell"/>
</dbReference>
<comment type="caution">
    <text evidence="7">The sequence shown here is derived from an EMBL/GenBank/DDBJ whole genome shotgun (WGS) entry which is preliminary data.</text>
</comment>
<evidence type="ECO:0000313" key="7">
    <source>
        <dbReference type="EMBL" id="MBX0303448.1"/>
    </source>
</evidence>
<dbReference type="Pfam" id="PF04893">
    <property type="entry name" value="Yip1"/>
    <property type="match status" value="1"/>
</dbReference>
<keyword evidence="8" id="KW-1185">Reference proteome</keyword>